<keyword evidence="5" id="KW-0378">Hydrolase</keyword>
<evidence type="ECO:0000256" key="7">
    <source>
        <dbReference type="ARBA" id="ARBA00023049"/>
    </source>
</evidence>
<dbReference type="PANTHER" id="PTHR11705">
    <property type="entry name" value="PROTEASE FAMILY M14 CARBOXYPEPTIDASE A,B"/>
    <property type="match status" value="1"/>
</dbReference>
<proteinExistence type="inferred from homology"/>
<dbReference type="PROSITE" id="PS00132">
    <property type="entry name" value="CARBOXYPEPT_ZN_1"/>
    <property type="match status" value="1"/>
</dbReference>
<evidence type="ECO:0000256" key="3">
    <source>
        <dbReference type="ARBA" id="ARBA00022670"/>
    </source>
</evidence>
<evidence type="ECO:0000256" key="6">
    <source>
        <dbReference type="ARBA" id="ARBA00022833"/>
    </source>
</evidence>
<evidence type="ECO:0000256" key="5">
    <source>
        <dbReference type="ARBA" id="ARBA00022801"/>
    </source>
</evidence>
<dbReference type="PANTHER" id="PTHR11705:SF143">
    <property type="entry name" value="SLL0236 PROTEIN"/>
    <property type="match status" value="1"/>
</dbReference>
<evidence type="ECO:0000313" key="10">
    <source>
        <dbReference type="EMBL" id="MCI2282786.1"/>
    </source>
</evidence>
<dbReference type="Proteomes" id="UP001139646">
    <property type="component" value="Unassembled WGS sequence"/>
</dbReference>
<dbReference type="EMBL" id="JAKKSL010000001">
    <property type="protein sequence ID" value="MCI2282786.1"/>
    <property type="molecule type" value="Genomic_DNA"/>
</dbReference>
<evidence type="ECO:0000313" key="11">
    <source>
        <dbReference type="Proteomes" id="UP001139646"/>
    </source>
</evidence>
<comment type="similarity">
    <text evidence="2 8">Belongs to the peptidase M14 family.</text>
</comment>
<keyword evidence="4" id="KW-0479">Metal-binding</keyword>
<dbReference type="InterPro" id="IPR000834">
    <property type="entry name" value="Peptidase_M14"/>
</dbReference>
<reference evidence="10" key="1">
    <citation type="submission" date="2022-01" db="EMBL/GenBank/DDBJ databases">
        <title>Colwellia maritima, isolated from seawater.</title>
        <authorList>
            <person name="Kristyanto S."/>
            <person name="Jung J."/>
            <person name="Jeon C.O."/>
        </authorList>
    </citation>
    <scope>NUCLEOTIDE SEQUENCE</scope>
    <source>
        <strain evidence="10">MSW7</strain>
    </source>
</reference>
<keyword evidence="6" id="KW-0862">Zinc</keyword>
<dbReference type="Gene3D" id="3.40.630.10">
    <property type="entry name" value="Zn peptidases"/>
    <property type="match status" value="1"/>
</dbReference>
<dbReference type="GO" id="GO:0004180">
    <property type="term" value="F:carboxypeptidase activity"/>
    <property type="evidence" value="ECO:0007669"/>
    <property type="project" value="UniProtKB-KW"/>
</dbReference>
<comment type="caution">
    <text evidence="10">The sequence shown here is derived from an EMBL/GenBank/DDBJ whole genome shotgun (WGS) entry which is preliminary data.</text>
</comment>
<dbReference type="SUPFAM" id="SSF53187">
    <property type="entry name" value="Zn-dependent exopeptidases"/>
    <property type="match status" value="1"/>
</dbReference>
<keyword evidence="10" id="KW-0121">Carboxypeptidase</keyword>
<comment type="caution">
    <text evidence="8">Lacks conserved residue(s) required for the propagation of feature annotation.</text>
</comment>
<accession>A0ABS9WXX7</accession>
<evidence type="ECO:0000256" key="8">
    <source>
        <dbReference type="PROSITE-ProRule" id="PRU01379"/>
    </source>
</evidence>
<keyword evidence="7" id="KW-0482">Metalloprotease</keyword>
<dbReference type="Pfam" id="PF00246">
    <property type="entry name" value="Peptidase_M14"/>
    <property type="match status" value="1"/>
</dbReference>
<evidence type="ECO:0000259" key="9">
    <source>
        <dbReference type="PROSITE" id="PS52035"/>
    </source>
</evidence>
<evidence type="ECO:0000256" key="1">
    <source>
        <dbReference type="ARBA" id="ARBA00001947"/>
    </source>
</evidence>
<name>A0ABS9WXX7_9GAMM</name>
<dbReference type="PROSITE" id="PS52035">
    <property type="entry name" value="PEPTIDASE_M14"/>
    <property type="match status" value="1"/>
</dbReference>
<comment type="cofactor">
    <cofactor evidence="1">
        <name>Zn(2+)</name>
        <dbReference type="ChEBI" id="CHEBI:29105"/>
    </cofactor>
</comment>
<dbReference type="InterPro" id="IPR057246">
    <property type="entry name" value="CARBOXYPEPT_ZN_1"/>
</dbReference>
<feature type="domain" description="Peptidase M14" evidence="9">
    <location>
        <begin position="13"/>
        <end position="365"/>
    </location>
</feature>
<keyword evidence="11" id="KW-1185">Reference proteome</keyword>
<keyword evidence="3" id="KW-0645">Protease</keyword>
<protein>
    <submittedName>
        <fullName evidence="10">Zinc carboxypeptidase</fullName>
    </submittedName>
</protein>
<gene>
    <name evidence="10" type="ORF">L3081_04400</name>
</gene>
<organism evidence="10 11">
    <name type="scientific">Colwellia maritima</name>
    <dbReference type="NCBI Taxonomy" id="2912588"/>
    <lineage>
        <taxon>Bacteria</taxon>
        <taxon>Pseudomonadati</taxon>
        <taxon>Pseudomonadota</taxon>
        <taxon>Gammaproteobacteria</taxon>
        <taxon>Alteromonadales</taxon>
        <taxon>Colwelliaceae</taxon>
        <taxon>Colwellia</taxon>
    </lineage>
</organism>
<sequence>MPVCDHLPNSSKKFGSFSDYLNDEIIELLPEYESISTLIQQGQGFMQAEVHAVLDAKVSKHKTHKLPLVGLSFGSTNINAPAITFIGGIHGIERIGSQVILSYLHTLVSRAKWDNNFMRSLSHIRFNFLPVMNPVGMLLGTRSNGNGVDLMRNSPIDAQEKVPWFVGGQQLSRHLPWYRGNGSLEHENQLLVDFLKQECLHRPFNLVLDCHSGFGFRDRLWIPYAYRKRPPRTVANYFALYQLWQQTYPHNNYVFEPQSRHYTTHGDLWDHVGKIVKHEFNNPFLSLTLEMGSWNWVKKSPKQMFSYQGLFNPNVEHRWSRVQRSHLVLFDFMTQAVSNYANWLPTNQTKSDMRKAAVKQWYRAT</sequence>
<evidence type="ECO:0000256" key="4">
    <source>
        <dbReference type="ARBA" id="ARBA00022723"/>
    </source>
</evidence>
<dbReference type="RefSeq" id="WP_242283761.1">
    <property type="nucleotide sequence ID" value="NZ_JAKKSL010000001.1"/>
</dbReference>
<evidence type="ECO:0000256" key="2">
    <source>
        <dbReference type="ARBA" id="ARBA00005988"/>
    </source>
</evidence>